<evidence type="ECO:0000256" key="1">
    <source>
        <dbReference type="SAM" id="MobiDB-lite"/>
    </source>
</evidence>
<comment type="caution">
    <text evidence="2">The sequence shown here is derived from an EMBL/GenBank/DDBJ whole genome shotgun (WGS) entry which is preliminary data.</text>
</comment>
<dbReference type="PANTHER" id="PTHR38166:SF1">
    <property type="entry name" value="C2H2-TYPE DOMAIN-CONTAINING PROTEIN"/>
    <property type="match status" value="1"/>
</dbReference>
<evidence type="ECO:0000313" key="3">
    <source>
        <dbReference type="Proteomes" id="UP000582016"/>
    </source>
</evidence>
<keyword evidence="3" id="KW-1185">Reference proteome</keyword>
<dbReference type="AlphaFoldDB" id="A0A8H5J6J4"/>
<accession>A0A8H5J6J4</accession>
<feature type="compositionally biased region" description="Basic and acidic residues" evidence="1">
    <location>
        <begin position="139"/>
        <end position="154"/>
    </location>
</feature>
<name>A0A8H5J6J4_9HYPO</name>
<feature type="region of interest" description="Disordered" evidence="1">
    <location>
        <begin position="125"/>
        <end position="171"/>
    </location>
</feature>
<sequence length="460" mass="52214">MSIITLPRSGLQLVLHDSNHHSPAPKQRNTSTNLEALIQQLYFLRLFADFDKPIGRYENKPHEVALKVQDEALPMPSRGEVSAATRHWSKEANGARAARHGRHCHWLFLHRFTLECHGSEPPSFGYKRVGSPSSGNQSGEKKQRPDEEHNDGKNNRVQKQSPGKKKRGFGPQQPFIKKLACLFYKLDPQEYQCCVGYSLTKWDHVLQHVKRRHLVKGEHCPDCREEFEGEFAEAEKNEHILLGTCEKKTALETGLLLEEEYNDLTGLHGSHEEKWFKAWVKLFGEHPAPYSPFIETLESMLEAQYSTLERELPSLLQSFLRDSMSRPEGDSTSATTNAILRLIRNPIPSSSPPGQRESQSVLALSTLGQSLGAQDLPPNRDPDPLPNIREPSGPIIGASYDHLHISPMETAPFASQDINVDELLWPQPFEDSSTLDSVLFGEDEYFDQWINYLDEGQYFE</sequence>
<dbReference type="PANTHER" id="PTHR38166">
    <property type="entry name" value="C2H2-TYPE DOMAIN-CONTAINING PROTEIN-RELATED"/>
    <property type="match status" value="1"/>
</dbReference>
<proteinExistence type="predicted"/>
<reference evidence="2 3" key="1">
    <citation type="submission" date="2020-05" db="EMBL/GenBank/DDBJ databases">
        <title>Identification and distribution of gene clusters putatively required for synthesis of sphingolipid metabolism inhibitors in phylogenetically diverse species of the filamentous fungus Fusarium.</title>
        <authorList>
            <person name="Kim H.-S."/>
            <person name="Busman M."/>
            <person name="Brown D.W."/>
            <person name="Divon H."/>
            <person name="Uhlig S."/>
            <person name="Proctor R.H."/>
        </authorList>
    </citation>
    <scope>NUCLEOTIDE SEQUENCE [LARGE SCALE GENOMIC DNA]</scope>
    <source>
        <strain evidence="2 3">NRRL 13617</strain>
    </source>
</reference>
<dbReference type="EMBL" id="JAAOAQ010000419">
    <property type="protein sequence ID" value="KAF5548553.1"/>
    <property type="molecule type" value="Genomic_DNA"/>
</dbReference>
<dbReference type="Proteomes" id="UP000582016">
    <property type="component" value="Unassembled WGS sequence"/>
</dbReference>
<gene>
    <name evidence="2" type="ORF">FPHYL_9884</name>
</gene>
<evidence type="ECO:0008006" key="4">
    <source>
        <dbReference type="Google" id="ProtNLM"/>
    </source>
</evidence>
<evidence type="ECO:0000313" key="2">
    <source>
        <dbReference type="EMBL" id="KAF5548553.1"/>
    </source>
</evidence>
<organism evidence="2 3">
    <name type="scientific">Fusarium phyllophilum</name>
    <dbReference type="NCBI Taxonomy" id="47803"/>
    <lineage>
        <taxon>Eukaryota</taxon>
        <taxon>Fungi</taxon>
        <taxon>Dikarya</taxon>
        <taxon>Ascomycota</taxon>
        <taxon>Pezizomycotina</taxon>
        <taxon>Sordariomycetes</taxon>
        <taxon>Hypocreomycetidae</taxon>
        <taxon>Hypocreales</taxon>
        <taxon>Nectriaceae</taxon>
        <taxon>Fusarium</taxon>
        <taxon>Fusarium fujikuroi species complex</taxon>
    </lineage>
</organism>
<protein>
    <recommendedName>
        <fullName evidence="4">C2H2-type domain-containing protein</fullName>
    </recommendedName>
</protein>
<dbReference type="OrthoDB" id="4772970at2759"/>